<reference evidence="2 3" key="1">
    <citation type="journal article" date="2024" name="bioRxiv">
        <title>Comparative genomics of Cryptococcus and Kwoniella reveals pathogenesis evolution and contrasting karyotype dynamics via intercentromeric recombination or chromosome fusion.</title>
        <authorList>
            <person name="Coelho M.A."/>
            <person name="David-Palma M."/>
            <person name="Shea T."/>
            <person name="Bowers K."/>
            <person name="McGinley-Smith S."/>
            <person name="Mohammad A.W."/>
            <person name="Gnirke A."/>
            <person name="Yurkov A.M."/>
            <person name="Nowrousian M."/>
            <person name="Sun S."/>
            <person name="Cuomo C.A."/>
            <person name="Heitman J."/>
        </authorList>
    </citation>
    <scope>NUCLEOTIDE SEQUENCE [LARGE SCALE GENOMIC DNA]</scope>
    <source>
        <strain evidence="2 3">CBS 13917</strain>
    </source>
</reference>
<sequence>MTVTVCFDALGTCFTLEKVIQAVDDKFGEKLAKIGFGAKGFVMDWFHSCQRDYTYLSLISPPPPPIANLLKTSFPIHLSSTLNVSPPSLPPLGPITELLSSLVPSPTLKDAFSHLHPHAKLVIVTNGTKSTTEGYASQAGIGSMVERVISCDDVGLAKPHKEVYEAANEVCAQLELEQGGDTRAERWFVAAHLWDLAAAKKAGFKTALVINDIPATALHSQDEHLGDWYKLYGGRPDLVGGSLLELAQGITLHLQQ</sequence>
<dbReference type="EMBL" id="JBCAWK010000005">
    <property type="protein sequence ID" value="KAK8858906.1"/>
    <property type="molecule type" value="Genomic_DNA"/>
</dbReference>
<dbReference type="InterPro" id="IPR036412">
    <property type="entry name" value="HAD-like_sf"/>
</dbReference>
<dbReference type="GeneID" id="92180395"/>
<keyword evidence="1" id="KW-0378">Hydrolase</keyword>
<dbReference type="InterPro" id="IPR023198">
    <property type="entry name" value="PGP-like_dom2"/>
</dbReference>
<dbReference type="GO" id="GO:0016787">
    <property type="term" value="F:hydrolase activity"/>
    <property type="evidence" value="ECO:0007669"/>
    <property type="project" value="UniProtKB-KW"/>
</dbReference>
<evidence type="ECO:0000313" key="2">
    <source>
        <dbReference type="EMBL" id="KAK8858906.1"/>
    </source>
</evidence>
<dbReference type="Pfam" id="PF00702">
    <property type="entry name" value="Hydrolase"/>
    <property type="match status" value="1"/>
</dbReference>
<dbReference type="PANTHER" id="PTHR43316:SF4">
    <property type="entry name" value="ACID DEHALOGENASE, PUTATIVE (AFU_ORTHOLOGUE AFUA_8G05870)-RELATED"/>
    <property type="match status" value="1"/>
</dbReference>
<dbReference type="Proteomes" id="UP001388673">
    <property type="component" value="Unassembled WGS sequence"/>
</dbReference>
<organism evidence="2 3">
    <name type="scientific">Kwoniella newhampshirensis</name>
    <dbReference type="NCBI Taxonomy" id="1651941"/>
    <lineage>
        <taxon>Eukaryota</taxon>
        <taxon>Fungi</taxon>
        <taxon>Dikarya</taxon>
        <taxon>Basidiomycota</taxon>
        <taxon>Agaricomycotina</taxon>
        <taxon>Tremellomycetes</taxon>
        <taxon>Tremellales</taxon>
        <taxon>Cryptococcaceae</taxon>
        <taxon>Kwoniella</taxon>
    </lineage>
</organism>
<dbReference type="Gene3D" id="1.10.150.240">
    <property type="entry name" value="Putative phosphatase, domain 2"/>
    <property type="match status" value="1"/>
</dbReference>
<dbReference type="AlphaFoldDB" id="A0AAW0Z0L5"/>
<evidence type="ECO:0000313" key="3">
    <source>
        <dbReference type="Proteomes" id="UP001388673"/>
    </source>
</evidence>
<dbReference type="SUPFAM" id="SSF56784">
    <property type="entry name" value="HAD-like"/>
    <property type="match status" value="1"/>
</dbReference>
<evidence type="ECO:0000256" key="1">
    <source>
        <dbReference type="ARBA" id="ARBA00022801"/>
    </source>
</evidence>
<dbReference type="PANTHER" id="PTHR43316">
    <property type="entry name" value="HYDROLASE, HALOACID DELAHOGENASE-RELATED"/>
    <property type="match status" value="1"/>
</dbReference>
<dbReference type="Gene3D" id="3.40.50.1000">
    <property type="entry name" value="HAD superfamily/HAD-like"/>
    <property type="match status" value="1"/>
</dbReference>
<comment type="caution">
    <text evidence="2">The sequence shown here is derived from an EMBL/GenBank/DDBJ whole genome shotgun (WGS) entry which is preliminary data.</text>
</comment>
<proteinExistence type="predicted"/>
<accession>A0AAW0Z0L5</accession>
<dbReference type="InterPro" id="IPR023214">
    <property type="entry name" value="HAD_sf"/>
</dbReference>
<gene>
    <name evidence="2" type="ORF">IAR55_003137</name>
</gene>
<name>A0AAW0Z0L5_9TREE</name>
<dbReference type="RefSeq" id="XP_066803747.1">
    <property type="nucleotide sequence ID" value="XM_066946246.1"/>
</dbReference>
<dbReference type="KEGG" id="kne:92180395"/>
<dbReference type="InterPro" id="IPR051540">
    <property type="entry name" value="S-2-haloacid_dehalogenase"/>
</dbReference>
<protein>
    <submittedName>
        <fullName evidence="2">Haloacid dehalogenase, type II</fullName>
    </submittedName>
</protein>
<keyword evidence="3" id="KW-1185">Reference proteome</keyword>